<dbReference type="InterPro" id="IPR050320">
    <property type="entry name" value="N5-glutamine_MTase"/>
</dbReference>
<comment type="caution">
    <text evidence="5">Lacks conserved residue(s) required for the propagation of feature annotation.</text>
</comment>
<dbReference type="NCBIfam" id="TIGR03534">
    <property type="entry name" value="RF_mod_PrmC"/>
    <property type="match status" value="1"/>
</dbReference>
<evidence type="ECO:0000313" key="8">
    <source>
        <dbReference type="EMBL" id="KRM25963.1"/>
    </source>
</evidence>
<dbReference type="InterPro" id="IPR004556">
    <property type="entry name" value="HemK-like"/>
</dbReference>
<dbReference type="EMBL" id="AZGM01000103">
    <property type="protein sequence ID" value="KRM25963.1"/>
    <property type="molecule type" value="Genomic_DNA"/>
</dbReference>
<feature type="domain" description="Release factor glutamine methyltransferase N-terminal" evidence="7">
    <location>
        <begin position="11"/>
        <end position="78"/>
    </location>
</feature>
<comment type="function">
    <text evidence="5">Methylates the class 1 translation termination release factors RF1/PrfA and RF2/PrfB on the glutamine residue of the universally conserved GGQ motif.</text>
</comment>
<evidence type="ECO:0000256" key="4">
    <source>
        <dbReference type="ARBA" id="ARBA00048391"/>
    </source>
</evidence>
<dbReference type="STRING" id="1423782.FD32_GL000571"/>
<comment type="caution">
    <text evidence="8">The sequence shown here is derived from an EMBL/GenBank/DDBJ whole genome shotgun (WGS) entry which is preliminary data.</text>
</comment>
<dbReference type="InterPro" id="IPR029063">
    <property type="entry name" value="SAM-dependent_MTases_sf"/>
</dbReference>
<dbReference type="Gene3D" id="1.10.8.10">
    <property type="entry name" value="DNA helicase RuvA subunit, C-terminal domain"/>
    <property type="match status" value="1"/>
</dbReference>
<feature type="domain" description="Methyltransferase small" evidence="6">
    <location>
        <begin position="109"/>
        <end position="196"/>
    </location>
</feature>
<keyword evidence="2 5" id="KW-0808">Transferase</keyword>
<evidence type="ECO:0000259" key="6">
    <source>
        <dbReference type="Pfam" id="PF05175"/>
    </source>
</evidence>
<dbReference type="HAMAP" id="MF_02126">
    <property type="entry name" value="RF_methyltr_PrmC"/>
    <property type="match status" value="1"/>
</dbReference>
<evidence type="ECO:0000259" key="7">
    <source>
        <dbReference type="Pfam" id="PF17827"/>
    </source>
</evidence>
<protein>
    <recommendedName>
        <fullName evidence="5">Release factor glutamine methyltransferase</fullName>
        <shortName evidence="5">RF MTase</shortName>
        <ecNumber evidence="5">2.1.1.297</ecNumber>
    </recommendedName>
    <alternativeName>
        <fullName evidence="5">N5-glutamine methyltransferase PrmC</fullName>
    </alternativeName>
    <alternativeName>
        <fullName evidence="5">Protein-(glutamine-N5) MTase PrmC</fullName>
    </alternativeName>
    <alternativeName>
        <fullName evidence="5">Protein-glutamine N-methyltransferase PrmC</fullName>
    </alternativeName>
</protein>
<keyword evidence="1 5" id="KW-0489">Methyltransferase</keyword>
<dbReference type="CDD" id="cd02440">
    <property type="entry name" value="AdoMet_MTases"/>
    <property type="match status" value="1"/>
</dbReference>
<dbReference type="EC" id="2.1.1.297" evidence="5"/>
<dbReference type="AlphaFoldDB" id="A0A0R1XCT8"/>
<dbReference type="GO" id="GO:0102559">
    <property type="term" value="F:peptide chain release factor N(5)-glutamine methyltransferase activity"/>
    <property type="evidence" value="ECO:0007669"/>
    <property type="project" value="UniProtKB-EC"/>
</dbReference>
<sequence>MNKTAWTYFTAQRWAQKALQDSSVDPAAPQFLLEQRHNWDTTHLLLHNRDLMPVMEQEWFAAAVQQLLKDVPAQYIVGKTTFYGRPFRVTRDVLIPEPETAELVDWVLATVKATAPLRVLDLGTGSGVIGITLALERPNWQVTLSDVSPAALMVARENADRLGAMVRTVTSDLFDQLAGTRFDLIVTNPPYIDPAAKDNMDRAVLEYEPPLALFADEHGLGFYHRLFTQVGAHLTANGQVFAETGYDQEDSIQELLKKCDKNATITVRHDVAGKMRMMHAWDFSGAGGN</sequence>
<dbReference type="GO" id="GO:0032259">
    <property type="term" value="P:methylation"/>
    <property type="evidence" value="ECO:0007669"/>
    <property type="project" value="UniProtKB-KW"/>
</dbReference>
<dbReference type="InterPro" id="IPR002052">
    <property type="entry name" value="DNA_methylase_N6_adenine_CS"/>
</dbReference>
<dbReference type="InterPro" id="IPR007848">
    <property type="entry name" value="Small_mtfrase_dom"/>
</dbReference>
<feature type="binding site" evidence="5">
    <location>
        <begin position="123"/>
        <end position="127"/>
    </location>
    <ligand>
        <name>S-adenosyl-L-methionine</name>
        <dbReference type="ChEBI" id="CHEBI:59789"/>
    </ligand>
</feature>
<feature type="binding site" evidence="5">
    <location>
        <position position="146"/>
    </location>
    <ligand>
        <name>S-adenosyl-L-methionine</name>
        <dbReference type="ChEBI" id="CHEBI:59789"/>
    </ligand>
</feature>
<dbReference type="Gene3D" id="3.40.50.150">
    <property type="entry name" value="Vaccinia Virus protein VP39"/>
    <property type="match status" value="1"/>
</dbReference>
<dbReference type="InterPro" id="IPR019874">
    <property type="entry name" value="RF_methyltr_PrmC"/>
</dbReference>
<dbReference type="Pfam" id="PF05175">
    <property type="entry name" value="MTS"/>
    <property type="match status" value="1"/>
</dbReference>
<dbReference type="InterPro" id="IPR040758">
    <property type="entry name" value="PrmC_N"/>
</dbReference>
<evidence type="ECO:0000256" key="2">
    <source>
        <dbReference type="ARBA" id="ARBA00022679"/>
    </source>
</evidence>
<dbReference type="PANTHER" id="PTHR18895:SF74">
    <property type="entry name" value="MTRF1L RELEASE FACTOR GLUTAMINE METHYLTRANSFERASE"/>
    <property type="match status" value="1"/>
</dbReference>
<dbReference type="Pfam" id="PF17827">
    <property type="entry name" value="PrmC_N"/>
    <property type="match status" value="1"/>
</dbReference>
<keyword evidence="3 5" id="KW-0949">S-adenosyl-L-methionine</keyword>
<dbReference type="RefSeq" id="WP_047767982.1">
    <property type="nucleotide sequence ID" value="NZ_AZGM01000103.1"/>
</dbReference>
<name>A0A0R1XCT8_9LACO</name>
<evidence type="ECO:0000313" key="9">
    <source>
        <dbReference type="Proteomes" id="UP000051412"/>
    </source>
</evidence>
<dbReference type="GO" id="GO:0003676">
    <property type="term" value="F:nucleic acid binding"/>
    <property type="evidence" value="ECO:0007669"/>
    <property type="project" value="InterPro"/>
</dbReference>
<dbReference type="PATRIC" id="fig|1423782.4.peg.590"/>
<dbReference type="NCBIfam" id="TIGR00536">
    <property type="entry name" value="hemK_fam"/>
    <property type="match status" value="1"/>
</dbReference>
<comment type="similarity">
    <text evidence="5">Belongs to the protein N5-glutamine methyltransferase family. PrmC subfamily.</text>
</comment>
<dbReference type="SUPFAM" id="SSF53335">
    <property type="entry name" value="S-adenosyl-L-methionine-dependent methyltransferases"/>
    <property type="match status" value="1"/>
</dbReference>
<evidence type="ECO:0000256" key="3">
    <source>
        <dbReference type="ARBA" id="ARBA00022691"/>
    </source>
</evidence>
<dbReference type="Proteomes" id="UP000051412">
    <property type="component" value="Unassembled WGS sequence"/>
</dbReference>
<dbReference type="OrthoDB" id="9800643at2"/>
<dbReference type="PANTHER" id="PTHR18895">
    <property type="entry name" value="HEMK METHYLTRANSFERASE"/>
    <property type="match status" value="1"/>
</dbReference>
<comment type="catalytic activity">
    <reaction evidence="4 5">
        <text>L-glutaminyl-[peptide chain release factor] + S-adenosyl-L-methionine = N(5)-methyl-L-glutaminyl-[peptide chain release factor] + S-adenosyl-L-homocysteine + H(+)</text>
        <dbReference type="Rhea" id="RHEA:42896"/>
        <dbReference type="Rhea" id="RHEA-COMP:10271"/>
        <dbReference type="Rhea" id="RHEA-COMP:10272"/>
        <dbReference type="ChEBI" id="CHEBI:15378"/>
        <dbReference type="ChEBI" id="CHEBI:30011"/>
        <dbReference type="ChEBI" id="CHEBI:57856"/>
        <dbReference type="ChEBI" id="CHEBI:59789"/>
        <dbReference type="ChEBI" id="CHEBI:61891"/>
        <dbReference type="EC" id="2.1.1.297"/>
    </reaction>
</comment>
<organism evidence="8 9">
    <name type="scientific">Limosilactobacillus panis DSM 6035</name>
    <dbReference type="NCBI Taxonomy" id="1423782"/>
    <lineage>
        <taxon>Bacteria</taxon>
        <taxon>Bacillati</taxon>
        <taxon>Bacillota</taxon>
        <taxon>Bacilli</taxon>
        <taxon>Lactobacillales</taxon>
        <taxon>Lactobacillaceae</taxon>
        <taxon>Limosilactobacillus</taxon>
    </lineage>
</organism>
<accession>A0A0R1XCT8</accession>
<keyword evidence="9" id="KW-1185">Reference proteome</keyword>
<proteinExistence type="inferred from homology"/>
<feature type="binding site" evidence="5">
    <location>
        <begin position="188"/>
        <end position="191"/>
    </location>
    <ligand>
        <name>substrate</name>
    </ligand>
</feature>
<dbReference type="PROSITE" id="PS00092">
    <property type="entry name" value="N6_MTASE"/>
    <property type="match status" value="1"/>
</dbReference>
<feature type="binding site" evidence="5">
    <location>
        <position position="188"/>
    </location>
    <ligand>
        <name>S-adenosyl-L-methionine</name>
        <dbReference type="ChEBI" id="CHEBI:59789"/>
    </ligand>
</feature>
<evidence type="ECO:0000256" key="1">
    <source>
        <dbReference type="ARBA" id="ARBA00022603"/>
    </source>
</evidence>
<reference evidence="8 9" key="1">
    <citation type="journal article" date="2015" name="Genome Announc.">
        <title>Expanding the biotechnology potential of lactobacilli through comparative genomics of 213 strains and associated genera.</title>
        <authorList>
            <person name="Sun Z."/>
            <person name="Harris H.M."/>
            <person name="McCann A."/>
            <person name="Guo C."/>
            <person name="Argimon S."/>
            <person name="Zhang W."/>
            <person name="Yang X."/>
            <person name="Jeffery I.B."/>
            <person name="Cooney J.C."/>
            <person name="Kagawa T.F."/>
            <person name="Liu W."/>
            <person name="Song Y."/>
            <person name="Salvetti E."/>
            <person name="Wrobel A."/>
            <person name="Rasinkangas P."/>
            <person name="Parkhill J."/>
            <person name="Rea M.C."/>
            <person name="O'Sullivan O."/>
            <person name="Ritari J."/>
            <person name="Douillard F.P."/>
            <person name="Paul Ross R."/>
            <person name="Yang R."/>
            <person name="Briner A.E."/>
            <person name="Felis G.E."/>
            <person name="de Vos W.M."/>
            <person name="Barrangou R."/>
            <person name="Klaenhammer T.R."/>
            <person name="Caufield P.W."/>
            <person name="Cui Y."/>
            <person name="Zhang H."/>
            <person name="O'Toole P.W."/>
        </authorList>
    </citation>
    <scope>NUCLEOTIDE SEQUENCE [LARGE SCALE GENOMIC DNA]</scope>
    <source>
        <strain evidence="8 9">DSM 6035</strain>
    </source>
</reference>
<gene>
    <name evidence="5" type="primary">prmC</name>
    <name evidence="8" type="ORF">FD32_GL000571</name>
</gene>
<evidence type="ECO:0000256" key="5">
    <source>
        <dbReference type="HAMAP-Rule" id="MF_02126"/>
    </source>
</evidence>